<organism evidence="1 2">
    <name type="scientific">Roseiconus nitratireducens</name>
    <dbReference type="NCBI Taxonomy" id="2605748"/>
    <lineage>
        <taxon>Bacteria</taxon>
        <taxon>Pseudomonadati</taxon>
        <taxon>Planctomycetota</taxon>
        <taxon>Planctomycetia</taxon>
        <taxon>Pirellulales</taxon>
        <taxon>Pirellulaceae</taxon>
        <taxon>Roseiconus</taxon>
    </lineage>
</organism>
<keyword evidence="2" id="KW-1185">Reference proteome</keyword>
<evidence type="ECO:0000313" key="2">
    <source>
        <dbReference type="Proteomes" id="UP000324479"/>
    </source>
</evidence>
<reference evidence="1 2" key="1">
    <citation type="submission" date="2019-08" db="EMBL/GenBank/DDBJ databases">
        <authorList>
            <person name="Dhanesh K."/>
            <person name="Kumar G."/>
            <person name="Sasikala C."/>
            <person name="Venkata Ramana C."/>
        </authorList>
    </citation>
    <scope>NUCLEOTIDE SEQUENCE [LARGE SCALE GENOMIC DNA]</scope>
    <source>
        <strain evidence="1 2">JC645</strain>
    </source>
</reference>
<sequence>MHCVTLADLAAMLAQHGPSLLERHRGVPTETIFRYWTASRSRHELWHRVMARYRQAQRGGDYFEMRQWWSDHLVVLEEILVSELLARVVAAIGRETAERHGFSELPCEGKQDPSSLAAITHGVFEAQLEASHRVGQLILEASGARVSDLVRLNRLRHGVERWTDWLIGRVSVDLNRSFAYSIRPERARAFCQEVHETGADRGDDLSTWLMNAAMRDMLYRRTSESSALPNANHQVAAAALALFRPELFDQSGVPKLVWLQRLQHQAAKSKPFDFAAVSAD</sequence>
<dbReference type="AlphaFoldDB" id="A0A5M6DB25"/>
<dbReference type="EMBL" id="VWOX01000005">
    <property type="protein sequence ID" value="KAA5543600.1"/>
    <property type="molecule type" value="Genomic_DNA"/>
</dbReference>
<protein>
    <submittedName>
        <fullName evidence="1">Uncharacterized protein</fullName>
    </submittedName>
</protein>
<dbReference type="RefSeq" id="WP_150076351.1">
    <property type="nucleotide sequence ID" value="NZ_VWOX01000005.1"/>
</dbReference>
<comment type="caution">
    <text evidence="1">The sequence shown here is derived from an EMBL/GenBank/DDBJ whole genome shotgun (WGS) entry which is preliminary data.</text>
</comment>
<name>A0A5M6DB25_9BACT</name>
<dbReference type="Proteomes" id="UP000324479">
    <property type="component" value="Unassembled WGS sequence"/>
</dbReference>
<proteinExistence type="predicted"/>
<accession>A0A5M6DB25</accession>
<evidence type="ECO:0000313" key="1">
    <source>
        <dbReference type="EMBL" id="KAA5543600.1"/>
    </source>
</evidence>
<gene>
    <name evidence="1" type="ORF">FYK55_10325</name>
</gene>